<dbReference type="PANTHER" id="PTHR46579:SF2">
    <property type="entry name" value="C2H2-TYPE DOMAIN-CONTAINING PROTEIN"/>
    <property type="match status" value="1"/>
</dbReference>
<gene>
    <name evidence="1" type="primary">Nfu_g_1_003704</name>
</gene>
<reference evidence="1" key="1">
    <citation type="submission" date="2016-05" db="EMBL/GenBank/DDBJ databases">
        <authorList>
            <person name="Lavstsen T."/>
            <person name="Jespersen J.S."/>
        </authorList>
    </citation>
    <scope>NUCLEOTIDE SEQUENCE</scope>
    <source>
        <tissue evidence="1">Brain</tissue>
    </source>
</reference>
<dbReference type="AlphaFoldDB" id="A0A1A7YTN3"/>
<evidence type="ECO:0000313" key="1">
    <source>
        <dbReference type="EMBL" id="SBP33942.1"/>
    </source>
</evidence>
<sequence>MFLADVYDGQVWKEHQYINGEPFLAEPNNFALMLNVDWFQPFKNAPYSVGAIYLVILNLPREERFKEENMILVGLIPGPKEPSLNINVFLDLLVDELQELWHGVILEDNSFIGHQVYRAALLCLASDIPATRKCAGFVGHGAYRGCHKCLKTFSKKEFGAKTDYSGFERSSWEPRTFANHIHFAGLSRRSKTKAEQKKLEHEYRARWSELFRLSYYDAIRFVVIDPMHNLLLGTARHVFRLWTENRILSEHSLVEIQTRMGKMKVPCEVGRIPSRISSCFTGFTADQWKNWTTIYSLFCLKGLISNRHYSMWSDFVQACIILCSRVISIHKLEVADRYLQTFLSKFVNLFGTLQCTPNMHLHLHLKECMLDFGPVYSFWCFSFERFNGLLGKYNNNNRTVEVQIMRQKLALPWASGFGEQFESILRPHMVGTLQHDETTDMTYLRHMVLVSAEKPFLDNSLVTALPPFTQIILDECDTSAMLEMYSHMYPDNGITGIDSFAMTCKRVTCVNVTYSIDDSRAEKSAYVYARWCSNINSFEEASVRIDPLAEERPGII</sequence>
<dbReference type="InterPro" id="IPR004242">
    <property type="entry name" value="Transposase_21"/>
</dbReference>
<name>A0A1A7YTN3_9TELE</name>
<organism evidence="1">
    <name type="scientific">Iconisemion striatum</name>
    <dbReference type="NCBI Taxonomy" id="60296"/>
    <lineage>
        <taxon>Eukaryota</taxon>
        <taxon>Metazoa</taxon>
        <taxon>Chordata</taxon>
        <taxon>Craniata</taxon>
        <taxon>Vertebrata</taxon>
        <taxon>Euteleostomi</taxon>
        <taxon>Actinopterygii</taxon>
        <taxon>Neopterygii</taxon>
        <taxon>Teleostei</taxon>
        <taxon>Neoteleostei</taxon>
        <taxon>Acanthomorphata</taxon>
        <taxon>Ovalentaria</taxon>
        <taxon>Atherinomorphae</taxon>
        <taxon>Cyprinodontiformes</taxon>
        <taxon>Nothobranchiidae</taxon>
        <taxon>Iconisemion</taxon>
    </lineage>
</organism>
<dbReference type="EMBL" id="HADX01011710">
    <property type="protein sequence ID" value="SBP33942.1"/>
    <property type="molecule type" value="Transcribed_RNA"/>
</dbReference>
<accession>A0A1A7YTN3</accession>
<proteinExistence type="predicted"/>
<evidence type="ECO:0008006" key="2">
    <source>
        <dbReference type="Google" id="ProtNLM"/>
    </source>
</evidence>
<dbReference type="Pfam" id="PF02992">
    <property type="entry name" value="Transposase_21"/>
    <property type="match status" value="1"/>
</dbReference>
<reference evidence="1" key="2">
    <citation type="submission" date="2016-06" db="EMBL/GenBank/DDBJ databases">
        <title>The genome of a short-lived fish provides insights into sex chromosome evolution and the genetic control of aging.</title>
        <authorList>
            <person name="Reichwald K."/>
            <person name="Felder M."/>
            <person name="Petzold A."/>
            <person name="Koch P."/>
            <person name="Groth M."/>
            <person name="Platzer M."/>
        </authorList>
    </citation>
    <scope>NUCLEOTIDE SEQUENCE</scope>
    <source>
        <tissue evidence="1">Brain</tissue>
    </source>
</reference>
<protein>
    <recommendedName>
        <fullName evidence="2">Transposase domain-containing protein</fullName>
    </recommendedName>
</protein>
<dbReference type="PANTHER" id="PTHR46579">
    <property type="entry name" value="F5/8 TYPE C DOMAIN-CONTAINING PROTEIN-RELATED"/>
    <property type="match status" value="1"/>
</dbReference>